<dbReference type="PANTHER" id="PTHR19446">
    <property type="entry name" value="REVERSE TRANSCRIPTASES"/>
    <property type="match status" value="1"/>
</dbReference>
<name>A0ABI7YLE9_FELCA</name>
<dbReference type="GeneTree" id="ENSGT01150000286946"/>
<keyword evidence="2" id="KW-1185">Reference proteome</keyword>
<evidence type="ECO:0000313" key="1">
    <source>
        <dbReference type="Ensembl" id="ENSFCTP00005035651.1"/>
    </source>
</evidence>
<organism evidence="1 2">
    <name type="scientific">Felis catus</name>
    <name type="common">Cat</name>
    <name type="synonym">Felis silvestris catus</name>
    <dbReference type="NCBI Taxonomy" id="9685"/>
    <lineage>
        <taxon>Eukaryota</taxon>
        <taxon>Metazoa</taxon>
        <taxon>Chordata</taxon>
        <taxon>Craniata</taxon>
        <taxon>Vertebrata</taxon>
        <taxon>Euteleostomi</taxon>
        <taxon>Mammalia</taxon>
        <taxon>Eutheria</taxon>
        <taxon>Laurasiatheria</taxon>
        <taxon>Carnivora</taxon>
        <taxon>Feliformia</taxon>
        <taxon>Felidae</taxon>
        <taxon>Felinae</taxon>
        <taxon>Felis</taxon>
    </lineage>
</organism>
<dbReference type="Ensembl" id="ENSFCTT00005049162.1">
    <property type="protein sequence ID" value="ENSFCTP00005035651.1"/>
    <property type="gene ID" value="ENSFCTG00005017097.1"/>
</dbReference>
<proteinExistence type="predicted"/>
<evidence type="ECO:0000313" key="2">
    <source>
        <dbReference type="Proteomes" id="UP000823872"/>
    </source>
</evidence>
<accession>A0ABI7YLE9</accession>
<dbReference type="Proteomes" id="UP000823872">
    <property type="component" value="Chromosome B1"/>
</dbReference>
<dbReference type="Ensembl" id="ENSFCTT00005049192.1">
    <property type="protein sequence ID" value="ENSFCTP00005035680.1"/>
    <property type="gene ID" value="ENSFCTG00005017097.1"/>
</dbReference>
<reference evidence="2" key="3">
    <citation type="submission" date="2021-02" db="EMBL/GenBank/DDBJ databases">
        <title>Safari Cat Assemblies.</title>
        <authorList>
            <person name="Bredemeyer K.R."/>
            <person name="Murphy W.J."/>
        </authorList>
    </citation>
    <scope>NUCLEOTIDE SEQUENCE [LARGE SCALE GENOMIC DNA]</scope>
</reference>
<reference evidence="1" key="4">
    <citation type="submission" date="2025-05" db="UniProtKB">
        <authorList>
            <consortium name="Ensembl"/>
        </authorList>
    </citation>
    <scope>IDENTIFICATION</scope>
    <source>
        <strain evidence="1">breed Abyssinian</strain>
    </source>
</reference>
<sequence>MKEIQDDTKKWKDIPCSWIGRTNVKMCILPKAIYTFNAIPMRIPTAFFTARTNLKFVWNQKRHHIAKVTLKKQSWRHHSSRPQVILQICSDQNSMVLAQK</sequence>
<reference evidence="1" key="2">
    <citation type="submission" date="2011-09" db="EMBL/GenBank/DDBJ databases">
        <title>Sequence assembly of the Felis catus genome version 6.2.</title>
        <authorList>
            <person name="Hillier L.W."/>
            <person name="Warren W."/>
            <person name="Obrien S."/>
            <person name="Wilson R.K."/>
        </authorList>
    </citation>
    <scope>NUCLEOTIDE SEQUENCE [LARGE SCALE GENOMIC DNA]</scope>
    <source>
        <strain evidence="1">Abyssinian</strain>
    </source>
</reference>
<reference evidence="1" key="1">
    <citation type="journal article" date="2007" name="Genome Res.">
        <title>Initial sequence and comparative analysis of the cat genome.</title>
        <authorList>
            <person name="Pontius J.U."/>
            <person name="Mullikin J.C."/>
            <person name="Smith D.R."/>
            <person name="Lindblad-Toh K."/>
            <person name="Gnerre S."/>
            <person name="Clamp M."/>
            <person name="Chang J."/>
            <person name="Stephens R."/>
            <person name="Neelam B."/>
            <person name="Volfovsky N."/>
            <person name="Schaffer A.A."/>
            <person name="Agarwala R."/>
            <person name="Narfstrom K."/>
            <person name="Murphy W.J."/>
            <person name="Giger U."/>
            <person name="Roca A.L."/>
            <person name="Antunes A."/>
            <person name="Menotti-Raymond M."/>
            <person name="Yuhki N."/>
            <person name="Pecon-Slattery J."/>
            <person name="Johnson W.E."/>
            <person name="Bourque G."/>
            <person name="Tesler G."/>
            <person name="O'Brien S.J."/>
        </authorList>
    </citation>
    <scope>NUCLEOTIDE SEQUENCE [LARGE SCALE GENOMIC DNA]</scope>
    <source>
        <strain evidence="1">Abyssinian</strain>
    </source>
</reference>
<protein>
    <submittedName>
        <fullName evidence="1">Uncharacterized protein</fullName>
    </submittedName>
</protein>